<dbReference type="InterPro" id="IPR020843">
    <property type="entry name" value="ER"/>
</dbReference>
<dbReference type="Gene3D" id="3.40.50.720">
    <property type="entry name" value="NAD(P)-binding Rossmann-like Domain"/>
    <property type="match status" value="1"/>
</dbReference>
<keyword evidence="3 5" id="KW-0862">Zinc</keyword>
<dbReference type="InterPro" id="IPR013149">
    <property type="entry name" value="ADH-like_C"/>
</dbReference>
<reference evidence="7 8" key="1">
    <citation type="submission" date="2023-11" db="EMBL/GenBank/DDBJ databases">
        <title>Paucibacter sp. nov., isolated from fresh soil in Korea.</title>
        <authorList>
            <person name="Le N.T.T."/>
        </authorList>
    </citation>
    <scope>NUCLEOTIDE SEQUENCE [LARGE SCALE GENOMIC DNA]</scope>
    <source>
        <strain evidence="7 8">R3-3</strain>
    </source>
</reference>
<evidence type="ECO:0000259" key="6">
    <source>
        <dbReference type="SMART" id="SM00829"/>
    </source>
</evidence>
<dbReference type="InterPro" id="IPR013154">
    <property type="entry name" value="ADH-like_N"/>
</dbReference>
<dbReference type="Pfam" id="PF00107">
    <property type="entry name" value="ADH_zinc_N"/>
    <property type="match status" value="1"/>
</dbReference>
<dbReference type="Proteomes" id="UP001285263">
    <property type="component" value="Unassembled WGS sequence"/>
</dbReference>
<sequence>MTIQRRELRPDDVEIAIAYCGVCHSDAHQAHNDWKKSIYPMVPGHEIVGHVIAIGSSVTSHAVGDTVAVGCMVDSCLDCAACVDHEEQHCENGAVGTYNSRDCHTGEPTAGGYSQRIVVRENFVLSVPPSLDLRHAAPLLCAGITLWSPLRRFDTGPGKRVAIVGLGGLGHMGVKLASALGAEVTIITTSQSKGEDAKALGAHHVLLSTDPLAMTAAASRFDLIVDTIPVAHDVGPYIGLLARNGKIVVVGAIDVLPPIHAGMLLRNHRSLVGSAIGGLAATQEMLNFCAEHQVLPKCEVIAMQDINTAWARMQANDVRYRFVIDMSTLAA</sequence>
<dbReference type="EMBL" id="JAXCLA010000009">
    <property type="protein sequence ID" value="MDY0748198.1"/>
    <property type="molecule type" value="Genomic_DNA"/>
</dbReference>
<evidence type="ECO:0000256" key="3">
    <source>
        <dbReference type="ARBA" id="ARBA00022833"/>
    </source>
</evidence>
<evidence type="ECO:0000256" key="2">
    <source>
        <dbReference type="ARBA" id="ARBA00022723"/>
    </source>
</evidence>
<dbReference type="InterPro" id="IPR011032">
    <property type="entry name" value="GroES-like_sf"/>
</dbReference>
<dbReference type="GO" id="GO:0016491">
    <property type="term" value="F:oxidoreductase activity"/>
    <property type="evidence" value="ECO:0007669"/>
    <property type="project" value="UniProtKB-KW"/>
</dbReference>
<dbReference type="PROSITE" id="PS00065">
    <property type="entry name" value="D_2_HYDROXYACID_DH_1"/>
    <property type="match status" value="1"/>
</dbReference>
<organism evidence="7 8">
    <name type="scientific">Roseateles agri</name>
    <dbReference type="NCBI Taxonomy" id="3098619"/>
    <lineage>
        <taxon>Bacteria</taxon>
        <taxon>Pseudomonadati</taxon>
        <taxon>Pseudomonadota</taxon>
        <taxon>Betaproteobacteria</taxon>
        <taxon>Burkholderiales</taxon>
        <taxon>Sphaerotilaceae</taxon>
        <taxon>Roseateles</taxon>
    </lineage>
</organism>
<dbReference type="PROSITE" id="PS00059">
    <property type="entry name" value="ADH_ZINC"/>
    <property type="match status" value="1"/>
</dbReference>
<dbReference type="Pfam" id="PF08240">
    <property type="entry name" value="ADH_N"/>
    <property type="match status" value="1"/>
</dbReference>
<dbReference type="InterPro" id="IPR036291">
    <property type="entry name" value="NAD(P)-bd_dom_sf"/>
</dbReference>
<evidence type="ECO:0000256" key="4">
    <source>
        <dbReference type="ARBA" id="ARBA00023002"/>
    </source>
</evidence>
<keyword evidence="2 5" id="KW-0479">Metal-binding</keyword>
<dbReference type="SUPFAM" id="SSF50129">
    <property type="entry name" value="GroES-like"/>
    <property type="match status" value="1"/>
</dbReference>
<dbReference type="PANTHER" id="PTHR42683">
    <property type="entry name" value="ALDEHYDE REDUCTASE"/>
    <property type="match status" value="1"/>
</dbReference>
<keyword evidence="8" id="KW-1185">Reference proteome</keyword>
<evidence type="ECO:0000313" key="8">
    <source>
        <dbReference type="Proteomes" id="UP001285263"/>
    </source>
</evidence>
<proteinExistence type="inferred from homology"/>
<accession>A0ABU5DPH6</accession>
<dbReference type="EC" id="1.1.-.-" evidence="7"/>
<evidence type="ECO:0000313" key="7">
    <source>
        <dbReference type="EMBL" id="MDY0748198.1"/>
    </source>
</evidence>
<comment type="cofactor">
    <cofactor evidence="1 5">
        <name>Zn(2+)</name>
        <dbReference type="ChEBI" id="CHEBI:29105"/>
    </cofactor>
</comment>
<evidence type="ECO:0000256" key="1">
    <source>
        <dbReference type="ARBA" id="ARBA00001947"/>
    </source>
</evidence>
<dbReference type="SUPFAM" id="SSF51735">
    <property type="entry name" value="NAD(P)-binding Rossmann-fold domains"/>
    <property type="match status" value="1"/>
</dbReference>
<evidence type="ECO:0000256" key="5">
    <source>
        <dbReference type="RuleBase" id="RU361277"/>
    </source>
</evidence>
<feature type="domain" description="Enoyl reductase (ER)" evidence="6">
    <location>
        <begin position="1"/>
        <end position="324"/>
    </location>
</feature>
<dbReference type="CDD" id="cd05283">
    <property type="entry name" value="CAD1"/>
    <property type="match status" value="1"/>
</dbReference>
<dbReference type="InterPro" id="IPR002328">
    <property type="entry name" value="ADH_Zn_CS"/>
</dbReference>
<dbReference type="RefSeq" id="WP_320426160.1">
    <property type="nucleotide sequence ID" value="NZ_JAXCLA010000009.1"/>
</dbReference>
<dbReference type="InterPro" id="IPR047109">
    <property type="entry name" value="CAD-like"/>
</dbReference>
<dbReference type="InterPro" id="IPR029752">
    <property type="entry name" value="D-isomer_DH_CS1"/>
</dbReference>
<comment type="caution">
    <text evidence="7">The sequence shown here is derived from an EMBL/GenBank/DDBJ whole genome shotgun (WGS) entry which is preliminary data.</text>
</comment>
<keyword evidence="4 7" id="KW-0560">Oxidoreductase</keyword>
<gene>
    <name evidence="7" type="ORF">SNE35_27100</name>
</gene>
<name>A0ABU5DPH6_9BURK</name>
<dbReference type="SMART" id="SM00829">
    <property type="entry name" value="PKS_ER"/>
    <property type="match status" value="1"/>
</dbReference>
<dbReference type="Gene3D" id="3.90.180.10">
    <property type="entry name" value="Medium-chain alcohol dehydrogenases, catalytic domain"/>
    <property type="match status" value="1"/>
</dbReference>
<comment type="similarity">
    <text evidence="5">Belongs to the zinc-containing alcohol dehydrogenase family.</text>
</comment>
<protein>
    <submittedName>
        <fullName evidence="7">NAD(P)-dependent alcohol dehydrogenase</fullName>
        <ecNumber evidence="7">1.1.-.-</ecNumber>
    </submittedName>
</protein>